<sequence length="352" mass="38107">MSSHHRTNWHRKRGSTVTTDSTDTRAQRRKSPKKPENALVSADRAGAGLDRGFAGLAKAAGIFILIILAFVAIFLSWNSVGALYQEEEGLIIGRFLSYAWPFALGTVVVAILALIMGAPIAIAVALYISHYAPPKASKTIGYIIDLLAAIPSVVYGAWGMFVLAPAMVPLYHWLSQWLYTWPEENLGWGIPFFAGSPGLGQNIFTASVVLAVMILPIISSVCREIFIQTPKLHEEAALALGATRWEMIKMAVFPFARPGIISGVMLGLGRALGETMAVVMVVSGLGFQLSIISPGNSTIPREIALNFGETGHGTERWHQLVALGLVLFVITLAVNMVARWIVSRHKEFSGAN</sequence>
<evidence type="ECO:0000256" key="2">
    <source>
        <dbReference type="ARBA" id="ARBA00007069"/>
    </source>
</evidence>
<feature type="transmembrane region" description="Helical" evidence="9">
    <location>
        <begin position="140"/>
        <end position="168"/>
    </location>
</feature>
<dbReference type="InterPro" id="IPR000515">
    <property type="entry name" value="MetI-like"/>
</dbReference>
<keyword evidence="7 9" id="KW-1133">Transmembrane helix</keyword>
<evidence type="ECO:0000256" key="1">
    <source>
        <dbReference type="ARBA" id="ARBA00004651"/>
    </source>
</evidence>
<name>A0A7K1UMD0_9MICC</name>
<evidence type="ECO:0000313" key="14">
    <source>
        <dbReference type="Proteomes" id="UP000460157"/>
    </source>
</evidence>
<evidence type="ECO:0000256" key="3">
    <source>
        <dbReference type="ARBA" id="ARBA00022448"/>
    </source>
</evidence>
<dbReference type="GO" id="GO:0005315">
    <property type="term" value="F:phosphate transmembrane transporter activity"/>
    <property type="evidence" value="ECO:0007669"/>
    <property type="project" value="InterPro"/>
</dbReference>
<evidence type="ECO:0000256" key="8">
    <source>
        <dbReference type="ARBA" id="ARBA00023136"/>
    </source>
</evidence>
<comment type="caution">
    <text evidence="13">The sequence shown here is derived from an EMBL/GenBank/DDBJ whole genome shotgun (WGS) entry which is preliminary data.</text>
</comment>
<dbReference type="InterPro" id="IPR011864">
    <property type="entry name" value="Phosphate_PstC"/>
</dbReference>
<evidence type="ECO:0000256" key="4">
    <source>
        <dbReference type="ARBA" id="ARBA00022475"/>
    </source>
</evidence>
<dbReference type="PANTHER" id="PTHR30425:SF1">
    <property type="entry name" value="PHOSPHATE TRANSPORT SYSTEM PERMEASE PROTEIN PSTC"/>
    <property type="match status" value="1"/>
</dbReference>
<dbReference type="CDD" id="cd06261">
    <property type="entry name" value="TM_PBP2"/>
    <property type="match status" value="1"/>
</dbReference>
<gene>
    <name evidence="13" type="primary">pstC</name>
    <name evidence="13" type="ORF">GNZ21_14970</name>
</gene>
<evidence type="ECO:0000256" key="7">
    <source>
        <dbReference type="ARBA" id="ARBA00022989"/>
    </source>
</evidence>
<dbReference type="GO" id="GO:0006817">
    <property type="term" value="P:phosphate ion transport"/>
    <property type="evidence" value="ECO:0007669"/>
    <property type="project" value="UniProtKB-KW"/>
</dbReference>
<protein>
    <recommendedName>
        <fullName evidence="10">Phosphate transport system permease protein</fullName>
    </recommendedName>
</protein>
<dbReference type="InterPro" id="IPR035906">
    <property type="entry name" value="MetI-like_sf"/>
</dbReference>
<accession>A0A7K1UMD0</accession>
<comment type="similarity">
    <text evidence="2 10">Belongs to the binding-protein-dependent transport system permease family. CysTW subfamily.</text>
</comment>
<evidence type="ECO:0000256" key="9">
    <source>
        <dbReference type="RuleBase" id="RU363032"/>
    </source>
</evidence>
<dbReference type="Pfam" id="PF00528">
    <property type="entry name" value="BPD_transp_1"/>
    <property type="match status" value="1"/>
</dbReference>
<dbReference type="PROSITE" id="PS50928">
    <property type="entry name" value="ABC_TM1"/>
    <property type="match status" value="1"/>
</dbReference>
<evidence type="ECO:0000259" key="12">
    <source>
        <dbReference type="PROSITE" id="PS50928"/>
    </source>
</evidence>
<feature type="region of interest" description="Disordered" evidence="11">
    <location>
        <begin position="1"/>
        <end position="37"/>
    </location>
</feature>
<comment type="subcellular location">
    <subcellularLocation>
        <location evidence="1 9">Cell membrane</location>
        <topology evidence="1 9">Multi-pass membrane protein</topology>
    </subcellularLocation>
</comment>
<evidence type="ECO:0000256" key="5">
    <source>
        <dbReference type="ARBA" id="ARBA00022592"/>
    </source>
</evidence>
<keyword evidence="6 9" id="KW-0812">Transmembrane</keyword>
<evidence type="ECO:0000313" key="13">
    <source>
        <dbReference type="EMBL" id="MVT27638.1"/>
    </source>
</evidence>
<feature type="domain" description="ABC transmembrane type-1" evidence="12">
    <location>
        <begin position="103"/>
        <end position="338"/>
    </location>
</feature>
<evidence type="ECO:0000256" key="6">
    <source>
        <dbReference type="ARBA" id="ARBA00022692"/>
    </source>
</evidence>
<dbReference type="EMBL" id="WRPM01000102">
    <property type="protein sequence ID" value="MVT27638.1"/>
    <property type="molecule type" value="Genomic_DNA"/>
</dbReference>
<feature type="transmembrane region" description="Helical" evidence="9">
    <location>
        <begin position="320"/>
        <end position="342"/>
    </location>
</feature>
<evidence type="ECO:0000256" key="10">
    <source>
        <dbReference type="RuleBase" id="RU363054"/>
    </source>
</evidence>
<keyword evidence="14" id="KW-1185">Reference proteome</keyword>
<keyword evidence="5 10" id="KW-0592">Phosphate transport</keyword>
<dbReference type="SUPFAM" id="SSF161098">
    <property type="entry name" value="MetI-like"/>
    <property type="match status" value="1"/>
</dbReference>
<keyword evidence="3 9" id="KW-0813">Transport</keyword>
<dbReference type="AlphaFoldDB" id="A0A7K1UMD0"/>
<feature type="transmembrane region" description="Helical" evidence="9">
    <location>
        <begin position="271"/>
        <end position="292"/>
    </location>
</feature>
<proteinExistence type="inferred from homology"/>
<dbReference type="PANTHER" id="PTHR30425">
    <property type="entry name" value="PHOSPHATE TRANSPORT SYSTEM PERMEASE PROTEIN PST"/>
    <property type="match status" value="1"/>
</dbReference>
<dbReference type="NCBIfam" id="TIGR02138">
    <property type="entry name" value="phosphate_pstC"/>
    <property type="match status" value="1"/>
</dbReference>
<evidence type="ECO:0000256" key="11">
    <source>
        <dbReference type="SAM" id="MobiDB-lite"/>
    </source>
</evidence>
<dbReference type="InterPro" id="IPR051124">
    <property type="entry name" value="Phosphate_Transport_Permease"/>
</dbReference>
<feature type="transmembrane region" description="Helical" evidence="9">
    <location>
        <begin position="98"/>
        <end position="128"/>
    </location>
</feature>
<dbReference type="Proteomes" id="UP000460157">
    <property type="component" value="Unassembled WGS sequence"/>
</dbReference>
<dbReference type="GO" id="GO:0005886">
    <property type="term" value="C:plasma membrane"/>
    <property type="evidence" value="ECO:0007669"/>
    <property type="project" value="UniProtKB-SubCell"/>
</dbReference>
<feature type="transmembrane region" description="Helical" evidence="9">
    <location>
        <begin position="59"/>
        <end position="78"/>
    </location>
</feature>
<feature type="transmembrane region" description="Helical" evidence="9">
    <location>
        <begin position="203"/>
        <end position="222"/>
    </location>
</feature>
<reference evidence="13 14" key="1">
    <citation type="submission" date="2019-12" db="EMBL/GenBank/DDBJ databases">
        <title>Nesterenkonia muleiensis sp. nov., a novel actinobacterium isolated from sap of Populus euphratica.</title>
        <authorList>
            <person name="Wang R."/>
        </authorList>
    </citation>
    <scope>NUCLEOTIDE SEQUENCE [LARGE SCALE GENOMIC DNA]</scope>
    <source>
        <strain evidence="13 14">F10</strain>
    </source>
</reference>
<keyword evidence="4 10" id="KW-1003">Cell membrane</keyword>
<dbReference type="Gene3D" id="1.10.3720.10">
    <property type="entry name" value="MetI-like"/>
    <property type="match status" value="1"/>
</dbReference>
<organism evidence="13 14">
    <name type="scientific">Nesterenkonia alkaliphila</name>
    <dbReference type="NCBI Taxonomy" id="1463631"/>
    <lineage>
        <taxon>Bacteria</taxon>
        <taxon>Bacillati</taxon>
        <taxon>Actinomycetota</taxon>
        <taxon>Actinomycetes</taxon>
        <taxon>Micrococcales</taxon>
        <taxon>Micrococcaceae</taxon>
        <taxon>Nesterenkonia</taxon>
    </lineage>
</organism>
<keyword evidence="8 9" id="KW-0472">Membrane</keyword>
<feature type="compositionally biased region" description="Basic residues" evidence="11">
    <location>
        <begin position="1"/>
        <end position="14"/>
    </location>
</feature>
<comment type="function">
    <text evidence="10">Part of the binding-protein-dependent transport system for phosphate; probably responsible for the translocation of the substrate across the membrane.</text>
</comment>